<evidence type="ECO:0000256" key="6">
    <source>
        <dbReference type="ARBA" id="ARBA00022824"/>
    </source>
</evidence>
<gene>
    <name evidence="11" type="ORF">CQW23_09477</name>
</gene>
<keyword evidence="5" id="KW-0732">Signal</keyword>
<feature type="region of interest" description="Disordered" evidence="9">
    <location>
        <begin position="314"/>
        <end position="335"/>
    </location>
</feature>
<feature type="transmembrane region" description="Helical" evidence="10">
    <location>
        <begin position="149"/>
        <end position="166"/>
    </location>
</feature>
<dbReference type="OrthoDB" id="1301481at2759"/>
<organism evidence="11 12">
    <name type="scientific">Capsicum baccatum</name>
    <name type="common">Peruvian pepper</name>
    <dbReference type="NCBI Taxonomy" id="33114"/>
    <lineage>
        <taxon>Eukaryota</taxon>
        <taxon>Viridiplantae</taxon>
        <taxon>Streptophyta</taxon>
        <taxon>Embryophyta</taxon>
        <taxon>Tracheophyta</taxon>
        <taxon>Spermatophyta</taxon>
        <taxon>Magnoliopsida</taxon>
        <taxon>eudicotyledons</taxon>
        <taxon>Gunneridae</taxon>
        <taxon>Pentapetalae</taxon>
        <taxon>asterids</taxon>
        <taxon>lamiids</taxon>
        <taxon>Solanales</taxon>
        <taxon>Solanaceae</taxon>
        <taxon>Solanoideae</taxon>
        <taxon>Capsiceae</taxon>
        <taxon>Capsicum</taxon>
    </lineage>
</organism>
<dbReference type="PANTHER" id="PTHR12692:SF0">
    <property type="entry name" value="GH11935P"/>
    <property type="match status" value="1"/>
</dbReference>
<evidence type="ECO:0000256" key="3">
    <source>
        <dbReference type="ARBA" id="ARBA00009561"/>
    </source>
</evidence>
<keyword evidence="12" id="KW-1185">Reference proteome</keyword>
<name>A0A2G2WX18_CAPBA</name>
<evidence type="ECO:0000256" key="7">
    <source>
        <dbReference type="ARBA" id="ARBA00022989"/>
    </source>
</evidence>
<evidence type="ECO:0000256" key="5">
    <source>
        <dbReference type="ARBA" id="ARBA00022729"/>
    </source>
</evidence>
<evidence type="ECO:0000256" key="1">
    <source>
        <dbReference type="ARBA" id="ARBA00002791"/>
    </source>
</evidence>
<feature type="compositionally biased region" description="Low complexity" evidence="9">
    <location>
        <begin position="498"/>
        <end position="509"/>
    </location>
</feature>
<keyword evidence="6" id="KW-0256">Endoplasmic reticulum</keyword>
<evidence type="ECO:0000256" key="9">
    <source>
        <dbReference type="SAM" id="MobiDB-lite"/>
    </source>
</evidence>
<dbReference type="GO" id="GO:0008250">
    <property type="term" value="C:oligosaccharyltransferase complex"/>
    <property type="evidence" value="ECO:0007669"/>
    <property type="project" value="TreeGrafter"/>
</dbReference>
<dbReference type="PANTHER" id="PTHR12692">
    <property type="entry name" value="DOLICHYL-DIPHOSPHOOLIGOSACCHARIDE--PROTEIN GLYCOSYLTRANSFERASE-RELATED"/>
    <property type="match status" value="1"/>
</dbReference>
<dbReference type="GO" id="GO:0018279">
    <property type="term" value="P:protein N-linked glycosylation via asparagine"/>
    <property type="evidence" value="ECO:0007669"/>
    <property type="project" value="TreeGrafter"/>
</dbReference>
<sequence>MDGSDLARLAESMAEFVEAKGKVNVGPIHRPPMISKKQMSVIVVVGLALSPFLLKKIVSGDTLLHDKYVWMLGSIFVYFFSVSGAMHNIIRKMPMFMMDREDPGKLVFFYQGSGMQLGAEGFAVGFLYTIVGLLLAFMTNVLVRVKSRTLQRVVMIIALFVSFWAVKKVIQLDNWKTGYGVHAYWPSSCRLDNFDVAPLYVIKDLLETCENGNKDEAQDEEIVKSITLIEKSKDISSRENFLEFEENGEVFVEAIDIKKDEARYKIVNSINLFEESKKNEEDELHTSFRKKVTFDLNISINQVCANYSEISPSNLQKQNGEEKEEANELSNSSVSSYISYPPNHRYHCCRNSTADEFDDIDLDDNEDVECPRNGLMFQEESSSNESLFSLSIDSTRRGNNHTIEIDENMEVNSPLNPTRNLSQLKDTGVTTTTSPSLLKTMNQQEKENIDVNILDYCITYDQRVQKESSLKRQENEVVAVDTSLSSWLVQSSQDDTPNSKNSGGSVGNSPVDRPILGALRLEELKDEKNSAIGTIGSYLRHTGQQATGISSY</sequence>
<feature type="transmembrane region" description="Helical" evidence="10">
    <location>
        <begin position="70"/>
        <end position="90"/>
    </location>
</feature>
<comment type="caution">
    <text evidence="11">The sequence shown here is derived from an EMBL/GenBank/DDBJ whole genome shotgun (WGS) entry which is preliminary data.</text>
</comment>
<dbReference type="EMBL" id="MLFT02000004">
    <property type="protein sequence ID" value="PHT49730.1"/>
    <property type="molecule type" value="Genomic_DNA"/>
</dbReference>
<reference evidence="12" key="2">
    <citation type="journal article" date="2017" name="J. Anim. Genet.">
        <title>Multiple reference genome sequences of hot pepper reveal the massive evolution of plant disease resistance genes by retroduplication.</title>
        <authorList>
            <person name="Kim S."/>
            <person name="Park J."/>
            <person name="Yeom S.-I."/>
            <person name="Kim Y.-M."/>
            <person name="Seo E."/>
            <person name="Kim K.-T."/>
            <person name="Kim M.-S."/>
            <person name="Lee J.M."/>
            <person name="Cheong K."/>
            <person name="Shin H.-S."/>
            <person name="Kim S.-B."/>
            <person name="Han K."/>
            <person name="Lee J."/>
            <person name="Park M."/>
            <person name="Lee H.-A."/>
            <person name="Lee H.-Y."/>
            <person name="Lee Y."/>
            <person name="Oh S."/>
            <person name="Lee J.H."/>
            <person name="Choi E."/>
            <person name="Choi E."/>
            <person name="Lee S.E."/>
            <person name="Jeon J."/>
            <person name="Kim H."/>
            <person name="Choi G."/>
            <person name="Song H."/>
            <person name="Lee J."/>
            <person name="Lee S.-C."/>
            <person name="Kwon J.-K."/>
            <person name="Lee H.-Y."/>
            <person name="Koo N."/>
            <person name="Hong Y."/>
            <person name="Kim R.W."/>
            <person name="Kang W.-H."/>
            <person name="Huh J.H."/>
            <person name="Kang B.-C."/>
            <person name="Yang T.-J."/>
            <person name="Lee Y.-H."/>
            <person name="Bennetzen J.L."/>
            <person name="Choi D."/>
        </authorList>
    </citation>
    <scope>NUCLEOTIDE SEQUENCE [LARGE SCALE GENOMIC DNA]</scope>
    <source>
        <strain evidence="12">cv. PBC81</strain>
    </source>
</reference>
<comment type="function">
    <text evidence="1">Subunit of the oligosaccharyl transferase (OST) complex that catalyzes the initial transfer of a defined glycan (Glc(3)Man(9)GlcNAc(2) in eukaryotes) from the lipid carrier dolichol-pyrophosphate to an asparagine residue within an Asn-X-Ser/Thr consensus motif in nascent polypeptide chains, the first step in protein N-glycosylation. N-glycosylation occurs cotranslationally and the complex associates with the Sec61 complex at the channel-forming translocon complex that mediates protein translocation across the endoplasmic reticulum (ER). All subunits are required for a maximal enzyme activity.</text>
</comment>
<feature type="region of interest" description="Disordered" evidence="9">
    <location>
        <begin position="490"/>
        <end position="513"/>
    </location>
</feature>
<dbReference type="GO" id="GO:0016740">
    <property type="term" value="F:transferase activity"/>
    <property type="evidence" value="ECO:0007669"/>
    <property type="project" value="UniProtKB-KW"/>
</dbReference>
<dbReference type="AlphaFoldDB" id="A0A2G2WX18"/>
<dbReference type="InterPro" id="IPR021149">
    <property type="entry name" value="OligosaccharylTrfase_OST3/OST6"/>
</dbReference>
<dbReference type="STRING" id="33114.A0A2G2WX18"/>
<keyword evidence="7 10" id="KW-1133">Transmembrane helix</keyword>
<comment type="subcellular location">
    <subcellularLocation>
        <location evidence="2">Endoplasmic reticulum membrane</location>
        <topology evidence="2">Multi-pass membrane protein</topology>
    </subcellularLocation>
</comment>
<evidence type="ECO:0000313" key="11">
    <source>
        <dbReference type="EMBL" id="PHT49730.1"/>
    </source>
</evidence>
<accession>A0A2G2WX18</accession>
<feature type="transmembrane region" description="Helical" evidence="10">
    <location>
        <begin position="122"/>
        <end position="143"/>
    </location>
</feature>
<dbReference type="Pfam" id="PF04756">
    <property type="entry name" value="OST3_OST6"/>
    <property type="match status" value="1"/>
</dbReference>
<proteinExistence type="inferred from homology"/>
<keyword evidence="4 10" id="KW-0812">Transmembrane</keyword>
<evidence type="ECO:0000256" key="10">
    <source>
        <dbReference type="SAM" id="Phobius"/>
    </source>
</evidence>
<reference evidence="11 12" key="1">
    <citation type="journal article" date="2017" name="Genome Biol.">
        <title>New reference genome sequences of hot pepper reveal the massive evolution of plant disease-resistance genes by retroduplication.</title>
        <authorList>
            <person name="Kim S."/>
            <person name="Park J."/>
            <person name="Yeom S.I."/>
            <person name="Kim Y.M."/>
            <person name="Seo E."/>
            <person name="Kim K.T."/>
            <person name="Kim M.S."/>
            <person name="Lee J.M."/>
            <person name="Cheong K."/>
            <person name="Shin H.S."/>
            <person name="Kim S.B."/>
            <person name="Han K."/>
            <person name="Lee J."/>
            <person name="Park M."/>
            <person name="Lee H.A."/>
            <person name="Lee H.Y."/>
            <person name="Lee Y."/>
            <person name="Oh S."/>
            <person name="Lee J.H."/>
            <person name="Choi E."/>
            <person name="Choi E."/>
            <person name="Lee S.E."/>
            <person name="Jeon J."/>
            <person name="Kim H."/>
            <person name="Choi G."/>
            <person name="Song H."/>
            <person name="Lee J."/>
            <person name="Lee S.C."/>
            <person name="Kwon J.K."/>
            <person name="Lee H.Y."/>
            <person name="Koo N."/>
            <person name="Hong Y."/>
            <person name="Kim R.W."/>
            <person name="Kang W.H."/>
            <person name="Huh J.H."/>
            <person name="Kang B.C."/>
            <person name="Yang T.J."/>
            <person name="Lee Y.H."/>
            <person name="Bennetzen J.L."/>
            <person name="Choi D."/>
        </authorList>
    </citation>
    <scope>NUCLEOTIDE SEQUENCE [LARGE SCALE GENOMIC DNA]</scope>
    <source>
        <strain evidence="12">cv. PBC81</strain>
    </source>
</reference>
<protein>
    <submittedName>
        <fullName evidence="11">Dolichyl-diphosphooligosaccharide--protein glycosyltransferase subunit 3B</fullName>
    </submittedName>
</protein>
<keyword evidence="8 10" id="KW-0472">Membrane</keyword>
<feature type="transmembrane region" description="Helical" evidence="10">
    <location>
        <begin position="39"/>
        <end position="58"/>
    </location>
</feature>
<dbReference type="Proteomes" id="UP000224567">
    <property type="component" value="Unassembled WGS sequence"/>
</dbReference>
<evidence type="ECO:0000256" key="2">
    <source>
        <dbReference type="ARBA" id="ARBA00004477"/>
    </source>
</evidence>
<evidence type="ECO:0000256" key="4">
    <source>
        <dbReference type="ARBA" id="ARBA00022692"/>
    </source>
</evidence>
<comment type="similarity">
    <text evidence="3">Belongs to the OST3/OST6 family.</text>
</comment>
<evidence type="ECO:0000313" key="12">
    <source>
        <dbReference type="Proteomes" id="UP000224567"/>
    </source>
</evidence>
<evidence type="ECO:0000256" key="8">
    <source>
        <dbReference type="ARBA" id="ARBA00023136"/>
    </source>
</evidence>
<feature type="region of interest" description="Disordered" evidence="9">
    <location>
        <begin position="411"/>
        <end position="434"/>
    </location>
</feature>